<comment type="caution">
    <text evidence="1">The sequence shown here is derived from an EMBL/GenBank/DDBJ whole genome shotgun (WGS) entry which is preliminary data.</text>
</comment>
<reference evidence="1 2" key="1">
    <citation type="journal article" date="2012" name="J. Proteome Res.">
        <title>Application of Spiroplasma melliferum proteogenomic profiling for the discovery of virulence factors and pathogenicity mechanisms in host-associated spiroplasmas.</title>
        <authorList>
            <person name="Alexeev D."/>
            <person name="Kostrjukova E."/>
            <person name="Aliper A."/>
            <person name="Popenko A."/>
            <person name="Bazaleev N."/>
            <person name="Tyakht A."/>
            <person name="Selezneva O."/>
            <person name="Akopian T."/>
            <person name="Prichodko E."/>
            <person name="Kondratov I."/>
            <person name="Chukin M."/>
            <person name="Demina I."/>
            <person name="Galyamina M."/>
            <person name="Kamashev D."/>
            <person name="Vanyushkina A."/>
            <person name="Ladygina V."/>
            <person name="Levitskii S."/>
            <person name="Lazarev V."/>
            <person name="Govorun V."/>
        </authorList>
    </citation>
    <scope>NUCLEOTIDE SEQUENCE [LARGE SCALE GENOMIC DNA]</scope>
    <source>
        <strain evidence="1 2">KC3</strain>
    </source>
</reference>
<protein>
    <submittedName>
        <fullName evidence="1">Uncharacterized protein</fullName>
    </submittedName>
</protein>
<dbReference type="AlphaFoldDB" id="A0AAI9T4I5"/>
<dbReference type="EMBL" id="AGBZ02000001">
    <property type="protein sequence ID" value="KAI93016.1"/>
    <property type="molecule type" value="Genomic_DNA"/>
</dbReference>
<sequence>MKKLLMIFSIILLATLTINITNDSLQKRKIKPEQRMSLPTSIITSDQQIIQDDNLISVKQQNNLLAAIRKIENKIKIDHQRLDQTLWSTTDYQFLTSNEYLVYLKLMDQLGILKFNIDKPFFVNNIAYGWHNGFMQEAKWYWFGYWKLHIAKWRCDQIYNLLTNGGNATGIFADGLSQTSYGTILTIASGILSLIGNDWNTNDGMIVHFYLVTPVWFSHR</sequence>
<dbReference type="Proteomes" id="UP000004057">
    <property type="component" value="Unassembled WGS sequence"/>
</dbReference>
<gene>
    <name evidence="1" type="ORF">SPM_003355</name>
</gene>
<name>A0AAI9T4I5_SPIME</name>
<accession>A0AAI9T4I5</accession>
<organism evidence="1 2">
    <name type="scientific">Spiroplasma melliferum KC3</name>
    <dbReference type="NCBI Taxonomy" id="570509"/>
    <lineage>
        <taxon>Bacteria</taxon>
        <taxon>Bacillati</taxon>
        <taxon>Mycoplasmatota</taxon>
        <taxon>Mollicutes</taxon>
        <taxon>Entomoplasmatales</taxon>
        <taxon>Spiroplasmataceae</taxon>
        <taxon>Spiroplasma</taxon>
    </lineage>
</organism>
<evidence type="ECO:0000313" key="2">
    <source>
        <dbReference type="Proteomes" id="UP000004057"/>
    </source>
</evidence>
<proteinExistence type="predicted"/>
<evidence type="ECO:0000313" key="1">
    <source>
        <dbReference type="EMBL" id="KAI93016.1"/>
    </source>
</evidence>
<dbReference type="RefSeq" id="WP_004028185.1">
    <property type="nucleotide sequence ID" value="NZ_AGBZ02000001.1"/>
</dbReference>